<evidence type="ECO:0000256" key="1">
    <source>
        <dbReference type="SAM" id="SignalP"/>
    </source>
</evidence>
<name>A0A1M6X9E2_9FIRM</name>
<gene>
    <name evidence="2" type="ORF">H0N91_02330</name>
    <name evidence="3" type="ORF">SAMN04515649_10217</name>
</gene>
<dbReference type="EMBL" id="JACCKS010000002">
    <property type="protein sequence ID" value="NZA37004.1"/>
    <property type="molecule type" value="Genomic_DNA"/>
</dbReference>
<proteinExistence type="predicted"/>
<reference evidence="2 5" key="2">
    <citation type="submission" date="2020-07" db="EMBL/GenBank/DDBJ databases">
        <title>Organ Donor 1.</title>
        <authorList>
            <person name="Marsh A.J."/>
            <person name="Azcarate-Peril M.A."/>
        </authorList>
    </citation>
    <scope>NUCLEOTIDE SEQUENCE [LARGE SCALE GENOMIC DNA]</scope>
    <source>
        <strain evidence="2 5">AMC0717</strain>
    </source>
</reference>
<reference evidence="3 4" key="1">
    <citation type="submission" date="2016-11" db="EMBL/GenBank/DDBJ databases">
        <authorList>
            <person name="Varghese N."/>
            <person name="Submissions S."/>
        </authorList>
    </citation>
    <scope>NUCLEOTIDE SEQUENCE [LARGE SCALE GENOMIC DNA]</scope>
    <source>
        <strain evidence="3 4">FD</strain>
    </source>
</reference>
<sequence length="173" mass="18618">MKFKDLLLGTAAFTFAASTAFFACVLKKGHDFEESMDKTGNALDQCVICGGKNKIVGDVPMQDMKIGVFCGGMSVDLSQVKADKKQYDLDIEVRNGGVNVIIPENFKLNVTDRCRMGGICDDTRHPEGDGMVVLTVYADVCGGALHFENPISVSETIEADDERLTACPCAPLA</sequence>
<protein>
    <recommendedName>
        <fullName evidence="6">Lipoprotein</fullName>
    </recommendedName>
</protein>
<feature type="chain" id="PRO_5044061316" description="Lipoprotein" evidence="1">
    <location>
        <begin position="24"/>
        <end position="173"/>
    </location>
</feature>
<dbReference type="EMBL" id="FRBP01000002">
    <property type="protein sequence ID" value="SHL02544.1"/>
    <property type="molecule type" value="Genomic_DNA"/>
</dbReference>
<dbReference type="AlphaFoldDB" id="A0A1M6X9E2"/>
<dbReference type="Proteomes" id="UP000184012">
    <property type="component" value="Unassembled WGS sequence"/>
</dbReference>
<dbReference type="PROSITE" id="PS51257">
    <property type="entry name" value="PROKAR_LIPOPROTEIN"/>
    <property type="match status" value="1"/>
</dbReference>
<evidence type="ECO:0000313" key="4">
    <source>
        <dbReference type="Proteomes" id="UP000184012"/>
    </source>
</evidence>
<keyword evidence="1" id="KW-0732">Signal</keyword>
<dbReference type="RefSeq" id="WP_073382209.1">
    <property type="nucleotide sequence ID" value="NZ_CABJAI010000010.1"/>
</dbReference>
<evidence type="ECO:0000313" key="3">
    <source>
        <dbReference type="EMBL" id="SHL02544.1"/>
    </source>
</evidence>
<accession>A0A1M6X9E2</accession>
<organism evidence="2 5">
    <name type="scientific">Eubacterium callanderi</name>
    <dbReference type="NCBI Taxonomy" id="53442"/>
    <lineage>
        <taxon>Bacteria</taxon>
        <taxon>Bacillati</taxon>
        <taxon>Bacillota</taxon>
        <taxon>Clostridia</taxon>
        <taxon>Eubacteriales</taxon>
        <taxon>Eubacteriaceae</taxon>
        <taxon>Eubacterium</taxon>
    </lineage>
</organism>
<evidence type="ECO:0008006" key="6">
    <source>
        <dbReference type="Google" id="ProtNLM"/>
    </source>
</evidence>
<comment type="caution">
    <text evidence="2">The sequence shown here is derived from an EMBL/GenBank/DDBJ whole genome shotgun (WGS) entry which is preliminary data.</text>
</comment>
<dbReference type="Proteomes" id="UP000586254">
    <property type="component" value="Unassembled WGS sequence"/>
</dbReference>
<evidence type="ECO:0000313" key="5">
    <source>
        <dbReference type="Proteomes" id="UP000586254"/>
    </source>
</evidence>
<feature type="signal peptide" evidence="1">
    <location>
        <begin position="1"/>
        <end position="23"/>
    </location>
</feature>
<evidence type="ECO:0000313" key="2">
    <source>
        <dbReference type="EMBL" id="NZA37004.1"/>
    </source>
</evidence>